<accession>A0A226ED50</accession>
<evidence type="ECO:0000256" key="1">
    <source>
        <dbReference type="SAM" id="MobiDB-lite"/>
    </source>
</evidence>
<gene>
    <name evidence="2" type="ORF">Fcan01_08758</name>
</gene>
<organism evidence="2 3">
    <name type="scientific">Folsomia candida</name>
    <name type="common">Springtail</name>
    <dbReference type="NCBI Taxonomy" id="158441"/>
    <lineage>
        <taxon>Eukaryota</taxon>
        <taxon>Metazoa</taxon>
        <taxon>Ecdysozoa</taxon>
        <taxon>Arthropoda</taxon>
        <taxon>Hexapoda</taxon>
        <taxon>Collembola</taxon>
        <taxon>Entomobryomorpha</taxon>
        <taxon>Isotomoidea</taxon>
        <taxon>Isotomidae</taxon>
        <taxon>Proisotominae</taxon>
        <taxon>Folsomia</taxon>
    </lineage>
</organism>
<dbReference type="AlphaFoldDB" id="A0A226ED50"/>
<dbReference type="GO" id="GO:0034220">
    <property type="term" value="P:monoatomic ion transmembrane transport"/>
    <property type="evidence" value="ECO:0007669"/>
    <property type="project" value="UniProtKB-KW"/>
</dbReference>
<reference evidence="2 3" key="1">
    <citation type="submission" date="2015-12" db="EMBL/GenBank/DDBJ databases">
        <title>The genome of Folsomia candida.</title>
        <authorList>
            <person name="Faddeeva A."/>
            <person name="Derks M.F."/>
            <person name="Anvar Y."/>
            <person name="Smit S."/>
            <person name="Van Straalen N."/>
            <person name="Roelofs D."/>
        </authorList>
    </citation>
    <scope>NUCLEOTIDE SEQUENCE [LARGE SCALE GENOMIC DNA]</scope>
    <source>
        <strain evidence="2 3">VU population</strain>
        <tissue evidence="2">Whole body</tissue>
    </source>
</reference>
<keyword evidence="2" id="KW-0407">Ion channel</keyword>
<name>A0A226ED50_FOLCA</name>
<evidence type="ECO:0000313" key="2">
    <source>
        <dbReference type="EMBL" id="OXA55475.1"/>
    </source>
</evidence>
<dbReference type="EMBL" id="LNIX01000004">
    <property type="protein sequence ID" value="OXA55475.1"/>
    <property type="molecule type" value="Genomic_DNA"/>
</dbReference>
<proteinExistence type="predicted"/>
<feature type="region of interest" description="Disordered" evidence="1">
    <location>
        <begin position="205"/>
        <end position="236"/>
    </location>
</feature>
<feature type="compositionally biased region" description="Polar residues" evidence="1">
    <location>
        <begin position="212"/>
        <end position="225"/>
    </location>
</feature>
<keyword evidence="2" id="KW-0406">Ion transport</keyword>
<evidence type="ECO:0000313" key="3">
    <source>
        <dbReference type="Proteomes" id="UP000198287"/>
    </source>
</evidence>
<sequence>MKAEYDTRPTGVGHTWAKFSLAPLRILYKDGNKAESWRGFEMLAQVKKFALLKMLLTDASKILTIVLEQLEMVGKVLKCGEEGTPIAGLLKAKNAPISTFEQGVVDMQHYLEQFGEGGKWSQAEIKEFLEVEKITIDNLDLLTLGTATLRTLLHDARHIVHVCYELTRELDYMECRQMAVYEDVVKHHPSFGENKAGDVTISKNKTKRNSTRSDTVSIAASQAQNNKRKKRSAFDIEERNLDQKDVETQFDRSIYQDIIKELPVFINNLSIALTLQEAEAVFSESSHAMLSTQVHV</sequence>
<protein>
    <submittedName>
        <fullName evidence="2">Small conductance calcium-activated potassium channel-like protein 3</fullName>
    </submittedName>
</protein>
<keyword evidence="2" id="KW-0813">Transport</keyword>
<keyword evidence="3" id="KW-1185">Reference proteome</keyword>
<dbReference type="Proteomes" id="UP000198287">
    <property type="component" value="Unassembled WGS sequence"/>
</dbReference>
<comment type="caution">
    <text evidence="2">The sequence shown here is derived from an EMBL/GenBank/DDBJ whole genome shotgun (WGS) entry which is preliminary data.</text>
</comment>